<evidence type="ECO:0000313" key="3">
    <source>
        <dbReference type="Proteomes" id="UP000001693"/>
    </source>
</evidence>
<organism evidence="2 3">
    <name type="scientific">Leptothrix cholodnii (strain ATCC 51168 / LMG 8142 / SP-6)</name>
    <name type="common">Leptothrix discophora (strain SP-6)</name>
    <dbReference type="NCBI Taxonomy" id="395495"/>
    <lineage>
        <taxon>Bacteria</taxon>
        <taxon>Pseudomonadati</taxon>
        <taxon>Pseudomonadota</taxon>
        <taxon>Betaproteobacteria</taxon>
        <taxon>Burkholderiales</taxon>
        <taxon>Sphaerotilaceae</taxon>
        <taxon>Leptothrix</taxon>
    </lineage>
</organism>
<dbReference type="InterPro" id="IPR041698">
    <property type="entry name" value="Methyltransf_25"/>
</dbReference>
<dbReference type="STRING" id="395495.Lcho_1387"/>
<name>B1Y728_LEPCP</name>
<evidence type="ECO:0000313" key="2">
    <source>
        <dbReference type="EMBL" id="ACB33655.1"/>
    </source>
</evidence>
<dbReference type="HOGENOM" id="CLU_082418_0_0_4"/>
<evidence type="ECO:0000259" key="1">
    <source>
        <dbReference type="Pfam" id="PF13649"/>
    </source>
</evidence>
<proteinExistence type="predicted"/>
<dbReference type="Gene3D" id="3.40.50.150">
    <property type="entry name" value="Vaccinia Virus protein VP39"/>
    <property type="match status" value="1"/>
</dbReference>
<dbReference type="GO" id="GO:0008168">
    <property type="term" value="F:methyltransferase activity"/>
    <property type="evidence" value="ECO:0007669"/>
    <property type="project" value="UniProtKB-KW"/>
</dbReference>
<dbReference type="eggNOG" id="COG2263">
    <property type="taxonomic scope" value="Bacteria"/>
</dbReference>
<dbReference type="EMBL" id="CP001013">
    <property type="protein sequence ID" value="ACB33655.1"/>
    <property type="molecule type" value="Genomic_DNA"/>
</dbReference>
<dbReference type="GO" id="GO:0032259">
    <property type="term" value="P:methylation"/>
    <property type="evidence" value="ECO:0007669"/>
    <property type="project" value="UniProtKB-KW"/>
</dbReference>
<sequence>MNIELLTRKLMRTLRDDGVAAACRRVVAQLGDPPEVADFDRRHGTDTGGLAPLWRLSIGSPNARHGERYEATDEHELVAALEFLGENLRGYTFIDLGCGKGRTLLVAARMGFAQVIGVEFARELAEIATDNLHRQQASTAIVLHADAADFVFPHGDLVLYLYNPFSEPVLQQVMDHLRAADAGRRYVIYKRPRCAAMLDTSGFLERHGHPPSAPQMAIWRGCA</sequence>
<dbReference type="Pfam" id="PF13649">
    <property type="entry name" value="Methyltransf_25"/>
    <property type="match status" value="1"/>
</dbReference>
<dbReference type="SUPFAM" id="SSF53335">
    <property type="entry name" value="S-adenosyl-L-methionine-dependent methyltransferases"/>
    <property type="match status" value="1"/>
</dbReference>
<gene>
    <name evidence="2" type="ordered locus">Lcho_1387</name>
</gene>
<protein>
    <submittedName>
        <fullName evidence="2">Methyltransferase type 11</fullName>
    </submittedName>
</protein>
<dbReference type="Proteomes" id="UP000001693">
    <property type="component" value="Chromosome"/>
</dbReference>
<dbReference type="KEGG" id="lch:Lcho_1387"/>
<keyword evidence="2" id="KW-0489">Methyltransferase</keyword>
<dbReference type="AlphaFoldDB" id="B1Y728"/>
<dbReference type="InterPro" id="IPR029063">
    <property type="entry name" value="SAM-dependent_MTases_sf"/>
</dbReference>
<dbReference type="CDD" id="cd02440">
    <property type="entry name" value="AdoMet_MTases"/>
    <property type="match status" value="1"/>
</dbReference>
<feature type="domain" description="Methyltransferase" evidence="1">
    <location>
        <begin position="94"/>
        <end position="177"/>
    </location>
</feature>
<accession>B1Y728</accession>
<reference evidence="2 3" key="1">
    <citation type="submission" date="2008-03" db="EMBL/GenBank/DDBJ databases">
        <title>Complete sequence of Leptothrix cholodnii SP-6.</title>
        <authorList>
            <consortium name="US DOE Joint Genome Institute"/>
            <person name="Copeland A."/>
            <person name="Lucas S."/>
            <person name="Lapidus A."/>
            <person name="Glavina del Rio T."/>
            <person name="Dalin E."/>
            <person name="Tice H."/>
            <person name="Bruce D."/>
            <person name="Goodwin L."/>
            <person name="Pitluck S."/>
            <person name="Chertkov O."/>
            <person name="Brettin T."/>
            <person name="Detter J.C."/>
            <person name="Han C."/>
            <person name="Kuske C.R."/>
            <person name="Schmutz J."/>
            <person name="Larimer F."/>
            <person name="Land M."/>
            <person name="Hauser L."/>
            <person name="Kyrpides N."/>
            <person name="Lykidis A."/>
            <person name="Emerson D."/>
            <person name="Richardson P."/>
        </authorList>
    </citation>
    <scope>NUCLEOTIDE SEQUENCE [LARGE SCALE GENOMIC DNA]</scope>
    <source>
        <strain evidence="3">ATCC 51168 / LMG 8142 / SP-6</strain>
    </source>
</reference>
<dbReference type="RefSeq" id="WP_012346417.1">
    <property type="nucleotide sequence ID" value="NC_010524.1"/>
</dbReference>
<keyword evidence="2" id="KW-0808">Transferase</keyword>
<keyword evidence="3" id="KW-1185">Reference proteome</keyword>